<evidence type="ECO:0000256" key="6">
    <source>
        <dbReference type="PROSITE-ProRule" id="PRU00068"/>
    </source>
</evidence>
<dbReference type="InterPro" id="IPR001762">
    <property type="entry name" value="Disintegrin_dom"/>
</dbReference>
<organism evidence="14 15">
    <name type="scientific">Mytilus galloprovincialis</name>
    <name type="common">Mediterranean mussel</name>
    <dbReference type="NCBI Taxonomy" id="29158"/>
    <lineage>
        <taxon>Eukaryota</taxon>
        <taxon>Metazoa</taxon>
        <taxon>Spiralia</taxon>
        <taxon>Lophotrochozoa</taxon>
        <taxon>Mollusca</taxon>
        <taxon>Bivalvia</taxon>
        <taxon>Autobranchia</taxon>
        <taxon>Pteriomorphia</taxon>
        <taxon>Mytilida</taxon>
        <taxon>Mytiloidea</taxon>
        <taxon>Mytilidae</taxon>
        <taxon>Mytilinae</taxon>
        <taxon>Mytilus</taxon>
    </lineage>
</organism>
<dbReference type="Pfam" id="PF00200">
    <property type="entry name" value="Disintegrin"/>
    <property type="match status" value="1"/>
</dbReference>
<evidence type="ECO:0000256" key="5">
    <source>
        <dbReference type="ARBA" id="ARBA00023157"/>
    </source>
</evidence>
<gene>
    <name evidence="14" type="ORF">MGAL_10B091347</name>
</gene>
<evidence type="ECO:0000256" key="2">
    <source>
        <dbReference type="ARBA" id="ARBA00022692"/>
    </source>
</evidence>
<dbReference type="AlphaFoldDB" id="A0A8B6FR76"/>
<dbReference type="Gene3D" id="3.40.390.10">
    <property type="entry name" value="Collagenase (Catalytic Domain)"/>
    <property type="match status" value="1"/>
</dbReference>
<dbReference type="PROSITE" id="PS01186">
    <property type="entry name" value="EGF_2"/>
    <property type="match status" value="1"/>
</dbReference>
<dbReference type="PROSITE" id="PS50214">
    <property type="entry name" value="DISINTEGRIN_2"/>
    <property type="match status" value="1"/>
</dbReference>
<feature type="active site" evidence="8">
    <location>
        <position position="215"/>
    </location>
</feature>
<feature type="binding site" evidence="8">
    <location>
        <position position="224"/>
    </location>
    <ligand>
        <name>Zn(2+)</name>
        <dbReference type="ChEBI" id="CHEBI:29105"/>
        <note>catalytic</note>
    </ligand>
</feature>
<dbReference type="GO" id="GO:0007229">
    <property type="term" value="P:integrin-mediated signaling pathway"/>
    <property type="evidence" value="ECO:0007669"/>
    <property type="project" value="UniProtKB-KW"/>
</dbReference>
<evidence type="ECO:0000256" key="8">
    <source>
        <dbReference type="PROSITE-ProRule" id="PRU00276"/>
    </source>
</evidence>
<dbReference type="FunFam" id="3.40.390.10:FF:000002">
    <property type="entry name" value="Disintegrin and metalloproteinase domain-containing protein 22"/>
    <property type="match status" value="1"/>
</dbReference>
<keyword evidence="8" id="KW-0862">Zinc</keyword>
<keyword evidence="14" id="KW-0401">Integrin</keyword>
<accession>A0A8B6FR76</accession>
<comment type="subcellular location">
    <subcellularLocation>
        <location evidence="1">Membrane</location>
        <topology evidence="1">Single-pass membrane protein</topology>
    </subcellularLocation>
</comment>
<evidence type="ECO:0000256" key="1">
    <source>
        <dbReference type="ARBA" id="ARBA00004167"/>
    </source>
</evidence>
<dbReference type="SMART" id="SM00050">
    <property type="entry name" value="DISIN"/>
    <property type="match status" value="1"/>
</dbReference>
<dbReference type="Pfam" id="PF01421">
    <property type="entry name" value="Reprolysin"/>
    <property type="match status" value="1"/>
</dbReference>
<evidence type="ECO:0000256" key="9">
    <source>
        <dbReference type="SAM" id="MobiDB-lite"/>
    </source>
</evidence>
<dbReference type="PROSITE" id="PS50215">
    <property type="entry name" value="ADAM_MEPRO"/>
    <property type="match status" value="1"/>
</dbReference>
<dbReference type="InterPro" id="IPR036436">
    <property type="entry name" value="Disintegrin_dom_sf"/>
</dbReference>
<dbReference type="FunFam" id="4.10.70.10:FF:000001">
    <property type="entry name" value="Disintegrin and metalloproteinase domain-containing protein 22"/>
    <property type="match status" value="1"/>
</dbReference>
<evidence type="ECO:0000256" key="4">
    <source>
        <dbReference type="ARBA" id="ARBA00023136"/>
    </source>
</evidence>
<feature type="transmembrane region" description="Helical" evidence="10">
    <location>
        <begin position="574"/>
        <end position="599"/>
    </location>
</feature>
<keyword evidence="7" id="KW-0245">EGF-like domain</keyword>
<dbReference type="EMBL" id="UYJE01007117">
    <property type="protein sequence ID" value="VDI51868.1"/>
    <property type="molecule type" value="Genomic_DNA"/>
</dbReference>
<dbReference type="SMART" id="SM00608">
    <property type="entry name" value="ACR"/>
    <property type="match status" value="1"/>
</dbReference>
<feature type="disulfide bond" evidence="6">
    <location>
        <begin position="338"/>
        <end position="358"/>
    </location>
</feature>
<evidence type="ECO:0000313" key="15">
    <source>
        <dbReference type="Proteomes" id="UP000596742"/>
    </source>
</evidence>
<dbReference type="GO" id="GO:0016020">
    <property type="term" value="C:membrane"/>
    <property type="evidence" value="ECO:0007669"/>
    <property type="project" value="UniProtKB-SubCell"/>
</dbReference>
<evidence type="ECO:0000313" key="14">
    <source>
        <dbReference type="EMBL" id="VDI51868.1"/>
    </source>
</evidence>
<keyword evidence="4 10" id="KW-0472">Membrane</keyword>
<keyword evidence="14" id="KW-0378">Hydrolase</keyword>
<dbReference type="Proteomes" id="UP000596742">
    <property type="component" value="Unassembled WGS sequence"/>
</dbReference>
<evidence type="ECO:0000256" key="7">
    <source>
        <dbReference type="PROSITE-ProRule" id="PRU00076"/>
    </source>
</evidence>
<comment type="caution">
    <text evidence="7">Lacks conserved residue(s) required for the propagation of feature annotation.</text>
</comment>
<protein>
    <submittedName>
        <fullName evidence="14">Disintegrin and metalloproteinase domain-containing protein 12</fullName>
        <ecNumber evidence="14">3.4.24.-</ecNumber>
    </submittedName>
</protein>
<keyword evidence="2 10" id="KW-0812">Transmembrane</keyword>
<feature type="disulfide bond" evidence="7">
    <location>
        <begin position="548"/>
        <end position="557"/>
    </location>
</feature>
<comment type="caution">
    <text evidence="14">The sequence shown here is derived from an EMBL/GenBank/DDBJ whole genome shotgun (WGS) entry which is preliminary data.</text>
</comment>
<dbReference type="GO" id="GO:0046872">
    <property type="term" value="F:metal ion binding"/>
    <property type="evidence" value="ECO:0007669"/>
    <property type="project" value="UniProtKB-KW"/>
</dbReference>
<dbReference type="GO" id="GO:0004222">
    <property type="term" value="F:metalloendopeptidase activity"/>
    <property type="evidence" value="ECO:0007669"/>
    <property type="project" value="InterPro"/>
</dbReference>
<dbReference type="EC" id="3.4.24.-" evidence="14"/>
<feature type="domain" description="Peptidase M12B" evidence="13">
    <location>
        <begin position="72"/>
        <end position="274"/>
    </location>
</feature>
<dbReference type="PANTHER" id="PTHR11905">
    <property type="entry name" value="ADAM A DISINTEGRIN AND METALLOPROTEASE DOMAIN"/>
    <property type="match status" value="1"/>
</dbReference>
<dbReference type="PANTHER" id="PTHR11905:SF159">
    <property type="entry name" value="ADAM METALLOPROTEASE"/>
    <property type="match status" value="1"/>
</dbReference>
<dbReference type="InterPro" id="IPR034027">
    <property type="entry name" value="Reprolysin_adamalysin"/>
</dbReference>
<keyword evidence="8" id="KW-0479">Metal-binding</keyword>
<dbReference type="InterPro" id="IPR024079">
    <property type="entry name" value="MetalloPept_cat_dom_sf"/>
</dbReference>
<dbReference type="InterPro" id="IPR001590">
    <property type="entry name" value="Peptidase_M12B"/>
</dbReference>
<feature type="binding site" evidence="8">
    <location>
        <position position="218"/>
    </location>
    <ligand>
        <name>Zn(2+)</name>
        <dbReference type="ChEBI" id="CHEBI:29105"/>
        <note>catalytic</note>
    </ligand>
</feature>
<dbReference type="SUPFAM" id="SSF57552">
    <property type="entry name" value="Blood coagulation inhibitor (disintegrin)"/>
    <property type="match status" value="1"/>
</dbReference>
<feature type="binding site" evidence="8">
    <location>
        <position position="214"/>
    </location>
    <ligand>
        <name>Zn(2+)</name>
        <dbReference type="ChEBI" id="CHEBI:29105"/>
        <note>catalytic</note>
    </ligand>
</feature>
<feature type="domain" description="EGF-like" evidence="11">
    <location>
        <begin position="521"/>
        <end position="558"/>
    </location>
</feature>
<dbReference type="OrthoDB" id="6100903at2759"/>
<evidence type="ECO:0000259" key="11">
    <source>
        <dbReference type="PROSITE" id="PS50026"/>
    </source>
</evidence>
<feature type="region of interest" description="Disordered" evidence="9">
    <location>
        <begin position="608"/>
        <end position="662"/>
    </location>
</feature>
<reference evidence="14" key="1">
    <citation type="submission" date="2018-11" db="EMBL/GenBank/DDBJ databases">
        <authorList>
            <person name="Alioto T."/>
            <person name="Alioto T."/>
        </authorList>
    </citation>
    <scope>NUCLEOTIDE SEQUENCE</scope>
</reference>
<dbReference type="GO" id="GO:0006508">
    <property type="term" value="P:proteolysis"/>
    <property type="evidence" value="ECO:0007669"/>
    <property type="project" value="InterPro"/>
</dbReference>
<evidence type="ECO:0000259" key="12">
    <source>
        <dbReference type="PROSITE" id="PS50214"/>
    </source>
</evidence>
<evidence type="ECO:0000259" key="13">
    <source>
        <dbReference type="PROSITE" id="PS50215"/>
    </source>
</evidence>
<dbReference type="PROSITE" id="PS50026">
    <property type="entry name" value="EGF_3"/>
    <property type="match status" value="1"/>
</dbReference>
<keyword evidence="5 7" id="KW-1015">Disulfide bond</keyword>
<sequence length="662" mass="72331">MESENYFFQRSQCYMTGYIGNITDSSVSLDICGNLSGVIRHGDKRYVIKDHTAFSEEYMNYKRQRRSTTETLMIELYVVMDYALFSEAAIGKNNAKAIQYIERMVNHIDQIYSPMGIRVLLVGVEIWTAKQADTPSTDATELLDQFLSHAKKSIRQTVSVDYDLIALITGKSFGGQHVGIAHVNAMCGDQSGAVIQDDRTSSTRELKSAVVLAHEIGHVLGMLHDDAACTCLDPKDCVMNSDITQLPTSFSSCSAKIIKKVKETGVAPCLYNVPDVIYNGPICGNGIKEKGEVCDCGGKQECKKSQCCTDTCQLKHGAKCDSGGCCHHCQVVKANKLCRPAQNECDLDEVCDGKSEQCPASLYKQDLYQCGQGLDVGYCYRGQCRSNLIQCQNIWGSTGKSAHVFCFTENKKGIASGNCGTIGNSIHRKCNDSDKMCGVLMCNSNVLDPVFGGGSQIVSERTMTFPQPIGTITCKGATINLGPDVPDPGLVDDGSPCYTNTKTKSQGICINKKCVDINTITIPSCPVDVNGTICFGNGICNNLDKCWCKHGYTSSDCSVKIVMPGRIPEKNLTVIHIVLISAGSGIFILGLTAGIIVIICHKKKSKGEKTNHKEKDKKKKKHKDKEENTKTAWGEQNGDITKKKTAFRQTKIRPIPPSSHRL</sequence>
<dbReference type="SUPFAM" id="SSF55486">
    <property type="entry name" value="Metalloproteases ('zincins'), catalytic domain"/>
    <property type="match status" value="1"/>
</dbReference>
<dbReference type="Pfam" id="PF08516">
    <property type="entry name" value="ADAM_CR"/>
    <property type="match status" value="1"/>
</dbReference>
<dbReference type="InterPro" id="IPR006586">
    <property type="entry name" value="ADAM_Cys-rich"/>
</dbReference>
<proteinExistence type="predicted"/>
<dbReference type="InterPro" id="IPR000742">
    <property type="entry name" value="EGF"/>
</dbReference>
<dbReference type="CDD" id="cd04269">
    <property type="entry name" value="ZnMc_adamalysin_II_like"/>
    <property type="match status" value="1"/>
</dbReference>
<evidence type="ECO:0000256" key="10">
    <source>
        <dbReference type="SAM" id="Phobius"/>
    </source>
</evidence>
<dbReference type="Gene3D" id="4.10.70.10">
    <property type="entry name" value="Disintegrin domain"/>
    <property type="match status" value="1"/>
</dbReference>
<name>A0A8B6FR76_MYTGA</name>
<evidence type="ECO:0000256" key="3">
    <source>
        <dbReference type="ARBA" id="ARBA00022989"/>
    </source>
</evidence>
<feature type="disulfide bond" evidence="8">
    <location>
        <begin position="229"/>
        <end position="253"/>
    </location>
</feature>
<feature type="domain" description="Disintegrin" evidence="12">
    <location>
        <begin position="280"/>
        <end position="366"/>
    </location>
</feature>
<keyword evidence="15" id="KW-1185">Reference proteome</keyword>
<keyword evidence="3 10" id="KW-1133">Transmembrane helix</keyword>